<organism evidence="7 8">
    <name type="scientific">Paragemmobacter straminiformis</name>
    <dbReference type="NCBI Taxonomy" id="2045119"/>
    <lineage>
        <taxon>Bacteria</taxon>
        <taxon>Pseudomonadati</taxon>
        <taxon>Pseudomonadota</taxon>
        <taxon>Alphaproteobacteria</taxon>
        <taxon>Rhodobacterales</taxon>
        <taxon>Paracoccaceae</taxon>
        <taxon>Paragemmobacter</taxon>
    </lineage>
</organism>
<keyword evidence="5 6" id="KW-0472">Membrane</keyword>
<dbReference type="GO" id="GO:0005886">
    <property type="term" value="C:plasma membrane"/>
    <property type="evidence" value="ECO:0007669"/>
    <property type="project" value="UniProtKB-SubCell"/>
</dbReference>
<dbReference type="PANTHER" id="PTHR30213">
    <property type="entry name" value="INNER MEMBRANE PROTEIN YHJD"/>
    <property type="match status" value="1"/>
</dbReference>
<name>A0A842IAR8_9RHOB</name>
<dbReference type="Pfam" id="PF03631">
    <property type="entry name" value="Virul_fac_BrkB"/>
    <property type="match status" value="1"/>
</dbReference>
<comment type="caution">
    <text evidence="7">The sequence shown here is derived from an EMBL/GenBank/DDBJ whole genome shotgun (WGS) entry which is preliminary data.</text>
</comment>
<proteinExistence type="predicted"/>
<comment type="subcellular location">
    <subcellularLocation>
        <location evidence="1">Cell membrane</location>
        <topology evidence="1">Multi-pass membrane protein</topology>
    </subcellularLocation>
</comment>
<evidence type="ECO:0000256" key="6">
    <source>
        <dbReference type="SAM" id="Phobius"/>
    </source>
</evidence>
<dbReference type="EMBL" id="JACLQD010000003">
    <property type="protein sequence ID" value="MBC2836078.1"/>
    <property type="molecule type" value="Genomic_DNA"/>
</dbReference>
<reference evidence="7 8" key="1">
    <citation type="journal article" date="2017" name="Int. J. Syst. Evol. Microbiol.">
        <title>Gemmobacter straminiformis sp. nov., isolated from an artificial fountain.</title>
        <authorList>
            <person name="Kang J.Y."/>
            <person name="Kim M.J."/>
            <person name="Chun J."/>
            <person name="Son K.P."/>
            <person name="Jahng K.Y."/>
        </authorList>
    </citation>
    <scope>NUCLEOTIDE SEQUENCE [LARGE SCALE GENOMIC DNA]</scope>
    <source>
        <strain evidence="7 8">CAM-8</strain>
    </source>
</reference>
<feature type="transmembrane region" description="Helical" evidence="6">
    <location>
        <begin position="133"/>
        <end position="161"/>
    </location>
</feature>
<evidence type="ECO:0000256" key="4">
    <source>
        <dbReference type="ARBA" id="ARBA00022989"/>
    </source>
</evidence>
<keyword evidence="2" id="KW-1003">Cell membrane</keyword>
<evidence type="ECO:0000256" key="3">
    <source>
        <dbReference type="ARBA" id="ARBA00022692"/>
    </source>
</evidence>
<feature type="transmembrane region" description="Helical" evidence="6">
    <location>
        <begin position="89"/>
        <end position="112"/>
    </location>
</feature>
<dbReference type="PANTHER" id="PTHR30213:SF0">
    <property type="entry name" value="UPF0761 MEMBRANE PROTEIN YIHY"/>
    <property type="match status" value="1"/>
</dbReference>
<keyword evidence="8" id="KW-1185">Reference proteome</keyword>
<sequence length="277" mass="29907">MKIRWGILGELWTLSDERELDLIAAGIAFYGFLALFPSAAAVIAIWSFFADASVIREELALARAYLPDDAWSLIANQVESLLSLNSDNLGIATGLSLLLALWTARAGVAALMRGLNAIHGLPNRAGHWHHLRALVLTLVMIGLVICAMFAAVVGPVLLALLPLGRFAALGLEIVNLGLSLLLVVVGVALVYRLGLNRNIHHPLFTRGILVAVVIWIAASRGFVVYLANFDTYNRIYGSIGAVVALLMWLYFSGYAILLGAAVDAARAERKRLKSVVQ</sequence>
<keyword evidence="4 6" id="KW-1133">Transmembrane helix</keyword>
<dbReference type="AlphaFoldDB" id="A0A842IAR8"/>
<evidence type="ECO:0000256" key="5">
    <source>
        <dbReference type="ARBA" id="ARBA00023136"/>
    </source>
</evidence>
<evidence type="ECO:0000256" key="1">
    <source>
        <dbReference type="ARBA" id="ARBA00004651"/>
    </source>
</evidence>
<dbReference type="PIRSF" id="PIRSF035875">
    <property type="entry name" value="RNase_BN"/>
    <property type="match status" value="1"/>
</dbReference>
<feature type="transmembrane region" description="Helical" evidence="6">
    <location>
        <begin position="239"/>
        <end position="262"/>
    </location>
</feature>
<dbReference type="InterPro" id="IPR017039">
    <property type="entry name" value="Virul_fac_BrkB"/>
</dbReference>
<evidence type="ECO:0000313" key="7">
    <source>
        <dbReference type="EMBL" id="MBC2836078.1"/>
    </source>
</evidence>
<feature type="transmembrane region" description="Helical" evidence="6">
    <location>
        <begin position="20"/>
        <end position="49"/>
    </location>
</feature>
<dbReference type="NCBIfam" id="TIGR00765">
    <property type="entry name" value="yihY_not_rbn"/>
    <property type="match status" value="1"/>
</dbReference>
<evidence type="ECO:0000313" key="8">
    <source>
        <dbReference type="Proteomes" id="UP000555411"/>
    </source>
</evidence>
<dbReference type="RefSeq" id="WP_185797696.1">
    <property type="nucleotide sequence ID" value="NZ_JACLQD010000003.1"/>
</dbReference>
<feature type="transmembrane region" description="Helical" evidence="6">
    <location>
        <begin position="173"/>
        <end position="191"/>
    </location>
</feature>
<keyword evidence="3 6" id="KW-0812">Transmembrane</keyword>
<dbReference type="Proteomes" id="UP000555411">
    <property type="component" value="Unassembled WGS sequence"/>
</dbReference>
<protein>
    <submittedName>
        <fullName evidence="7">YihY/virulence factor BrkB family protein</fullName>
    </submittedName>
</protein>
<gene>
    <name evidence="7" type="ORF">H7F16_11225</name>
</gene>
<feature type="transmembrane region" description="Helical" evidence="6">
    <location>
        <begin position="203"/>
        <end position="227"/>
    </location>
</feature>
<evidence type="ECO:0000256" key="2">
    <source>
        <dbReference type="ARBA" id="ARBA00022475"/>
    </source>
</evidence>
<accession>A0A842IAR8</accession>